<dbReference type="SMART" id="SM00790">
    <property type="entry name" value="AFOR_N"/>
    <property type="match status" value="1"/>
</dbReference>
<dbReference type="EC" id="1.-.-.-" evidence="10"/>
<dbReference type="RefSeq" id="WP_134214252.1">
    <property type="nucleotide sequence ID" value="NZ_QFFZ01000028.1"/>
</dbReference>
<comment type="cofactor">
    <cofactor evidence="1">
        <name>[4Fe-4S] cluster</name>
        <dbReference type="ChEBI" id="CHEBI:49883"/>
    </cofactor>
</comment>
<dbReference type="GO" id="GO:0009055">
    <property type="term" value="F:electron transfer activity"/>
    <property type="evidence" value="ECO:0007669"/>
    <property type="project" value="InterPro"/>
</dbReference>
<dbReference type="GO" id="GO:0016625">
    <property type="term" value="F:oxidoreductase activity, acting on the aldehyde or oxo group of donors, iron-sulfur protein as acceptor"/>
    <property type="evidence" value="ECO:0007669"/>
    <property type="project" value="InterPro"/>
</dbReference>
<sequence>MTAEVPGGYGGKILRINLSEMSTSVERKDDTFYRRYLGGSGFISYFLLKELKKGIDPLGTRNKLVFANGPLTGTPVIACGRNGVGAKSPQSGGIALSQVGEFWGAQLKWAGYDALIIEGKAAKPVYIWIHDEEVSIRDAGHLWGKNTKETQQMIRSELGDDKIRVALIGPGGEKMVRYACIMNGLFDAAGRGGLGAVMGSKNLKAIAVRGRKAPRVADPARIKELNKFLKDAMFNNMIVREWHEYGTGGPSIETGMEVGDLPVRNFRDGAFPEVKKITGEVIMNTMGVGMDGCFACPVRCKKVCKSEKYSIDPAYGGPEYESLSVFGSNCGVDNVEAIVKANELCNAFSIDTIATGCTIAFAMECFEKGLLSVKDTGGIELRFGNAEAMLKCVELIAKRDGFGNLLAEGTAWLAKKIGNGAEDFAVHVKGVEPGQHDPRRMPSMGLGFMVNPHGADHCCNVHDYKFADAKRMKTYRYMGFLDTLPEDDIGPRKVALFKVEHLRQVLFDSLLMCHLAAVPVDHKTVADITAAVTGWDTSVMEQLRVAERIMTMARLFNIREGLTADDDRLPLRFFQPTTDGALADRCLDPDKMEKAKRYYYTLMGWHKEGVPLPEKVEELYIGE</sequence>
<dbReference type="InterPro" id="IPR036021">
    <property type="entry name" value="Tungsten_al_ferr_oxy-like_C"/>
</dbReference>
<dbReference type="Pfam" id="PF01314">
    <property type="entry name" value="AFOR_C"/>
    <property type="match status" value="1"/>
</dbReference>
<evidence type="ECO:0000259" key="9">
    <source>
        <dbReference type="SMART" id="SM00790"/>
    </source>
</evidence>
<organism evidence="10 11">
    <name type="scientific">Pelotomaculum propionicicum</name>
    <dbReference type="NCBI Taxonomy" id="258475"/>
    <lineage>
        <taxon>Bacteria</taxon>
        <taxon>Bacillati</taxon>
        <taxon>Bacillota</taxon>
        <taxon>Clostridia</taxon>
        <taxon>Eubacteriales</taxon>
        <taxon>Desulfotomaculaceae</taxon>
        <taxon>Pelotomaculum</taxon>
    </lineage>
</organism>
<comment type="similarity">
    <text evidence="2">Belongs to the AOR/FOR family.</text>
</comment>
<evidence type="ECO:0000256" key="4">
    <source>
        <dbReference type="ARBA" id="ARBA00022723"/>
    </source>
</evidence>
<dbReference type="InterPro" id="IPR013985">
    <property type="entry name" value="Ald_Fedxn_OxRdtase_dom3"/>
</dbReference>
<dbReference type="AlphaFoldDB" id="A0A4Y7RNF0"/>
<evidence type="ECO:0000313" key="11">
    <source>
        <dbReference type="Proteomes" id="UP000297597"/>
    </source>
</evidence>
<comment type="cofactor">
    <cofactor evidence="8">
        <name>tungstopterin</name>
        <dbReference type="ChEBI" id="CHEBI:30402"/>
    </cofactor>
</comment>
<dbReference type="InterPro" id="IPR036503">
    <property type="entry name" value="Ald_Fedxn_OxRdtase_N_sf"/>
</dbReference>
<name>A0A4Y7RNF0_9FIRM</name>
<evidence type="ECO:0000256" key="5">
    <source>
        <dbReference type="ARBA" id="ARBA00023002"/>
    </source>
</evidence>
<keyword evidence="6" id="KW-0408">Iron</keyword>
<keyword evidence="11" id="KW-1185">Reference proteome</keyword>
<dbReference type="PANTHER" id="PTHR30038:SF0">
    <property type="entry name" value="TUNGSTEN-CONTAINING ALDEHYDE FERREDOXIN OXIDOREDUCTASE"/>
    <property type="match status" value="1"/>
</dbReference>
<evidence type="ECO:0000313" key="10">
    <source>
        <dbReference type="EMBL" id="TEB10326.1"/>
    </source>
</evidence>
<dbReference type="SUPFAM" id="SSF48310">
    <property type="entry name" value="Aldehyde ferredoxin oxidoreductase, C-terminal domains"/>
    <property type="match status" value="1"/>
</dbReference>
<dbReference type="InterPro" id="IPR013983">
    <property type="entry name" value="Ald_Fedxn_OxRdtase_N"/>
</dbReference>
<dbReference type="OrthoDB" id="9763894at2"/>
<keyword evidence="4" id="KW-0479">Metal-binding</keyword>
<dbReference type="InterPro" id="IPR013984">
    <property type="entry name" value="Ald_Fedxn_OxRdtase_dom2"/>
</dbReference>
<proteinExistence type="inferred from homology"/>
<dbReference type="InterPro" id="IPR051919">
    <property type="entry name" value="W-dependent_AOR"/>
</dbReference>
<dbReference type="Gene3D" id="1.10.599.10">
    <property type="entry name" value="Aldehyde Ferredoxin Oxidoreductase Protein, subunit A, domain 3"/>
    <property type="match status" value="1"/>
</dbReference>
<accession>A0A4Y7RNF0</accession>
<evidence type="ECO:0000256" key="2">
    <source>
        <dbReference type="ARBA" id="ARBA00011032"/>
    </source>
</evidence>
<dbReference type="Proteomes" id="UP000297597">
    <property type="component" value="Unassembled WGS sequence"/>
</dbReference>
<keyword evidence="3" id="KW-0004">4Fe-4S</keyword>
<evidence type="ECO:0000256" key="7">
    <source>
        <dbReference type="ARBA" id="ARBA00023014"/>
    </source>
</evidence>
<protein>
    <submittedName>
        <fullName evidence="10">Putative oxidoreductase YdhV</fullName>
        <ecNumber evidence="10">1.-.-.-</ecNumber>
    </submittedName>
</protein>
<dbReference type="PANTHER" id="PTHR30038">
    <property type="entry name" value="ALDEHYDE FERREDOXIN OXIDOREDUCTASE"/>
    <property type="match status" value="1"/>
</dbReference>
<keyword evidence="7" id="KW-0411">Iron-sulfur</keyword>
<reference evidence="10 11" key="1">
    <citation type="journal article" date="2018" name="Environ. Microbiol.">
        <title>Novel energy conservation strategies and behaviour of Pelotomaculum schinkii driving syntrophic propionate catabolism.</title>
        <authorList>
            <person name="Hidalgo-Ahumada C.A.P."/>
            <person name="Nobu M.K."/>
            <person name="Narihiro T."/>
            <person name="Tamaki H."/>
            <person name="Liu W.T."/>
            <person name="Kamagata Y."/>
            <person name="Stams A.J.M."/>
            <person name="Imachi H."/>
            <person name="Sousa D.Z."/>
        </authorList>
    </citation>
    <scope>NUCLEOTIDE SEQUENCE [LARGE SCALE GENOMIC DNA]</scope>
    <source>
        <strain evidence="10 11">MGP</strain>
    </source>
</reference>
<keyword evidence="5 10" id="KW-0560">Oxidoreductase</keyword>
<comment type="caution">
    <text evidence="10">The sequence shown here is derived from an EMBL/GenBank/DDBJ whole genome shotgun (WGS) entry which is preliminary data.</text>
</comment>
<feature type="domain" description="Aldehyde ferredoxin oxidoreductase N-terminal" evidence="9">
    <location>
        <begin position="9"/>
        <end position="212"/>
    </location>
</feature>
<evidence type="ECO:0000256" key="3">
    <source>
        <dbReference type="ARBA" id="ARBA00022485"/>
    </source>
</evidence>
<evidence type="ECO:0000256" key="6">
    <source>
        <dbReference type="ARBA" id="ARBA00023004"/>
    </source>
</evidence>
<dbReference type="EMBL" id="QFFZ01000028">
    <property type="protein sequence ID" value="TEB10326.1"/>
    <property type="molecule type" value="Genomic_DNA"/>
</dbReference>
<evidence type="ECO:0000256" key="1">
    <source>
        <dbReference type="ARBA" id="ARBA00001966"/>
    </source>
</evidence>
<dbReference type="GO" id="GO:0046872">
    <property type="term" value="F:metal ion binding"/>
    <property type="evidence" value="ECO:0007669"/>
    <property type="project" value="UniProtKB-KW"/>
</dbReference>
<gene>
    <name evidence="10" type="primary">ydhV_6</name>
    <name evidence="10" type="ORF">Pmgp_02428</name>
</gene>
<dbReference type="GO" id="GO:0051539">
    <property type="term" value="F:4 iron, 4 sulfur cluster binding"/>
    <property type="evidence" value="ECO:0007669"/>
    <property type="project" value="UniProtKB-KW"/>
</dbReference>
<dbReference type="SUPFAM" id="SSF56228">
    <property type="entry name" value="Aldehyde ferredoxin oxidoreductase, N-terminal domain"/>
    <property type="match status" value="1"/>
</dbReference>
<dbReference type="Gene3D" id="1.10.569.10">
    <property type="entry name" value="Aldehyde Ferredoxin Oxidoreductase Protein, subunit A, domain 2"/>
    <property type="match status" value="1"/>
</dbReference>
<dbReference type="Gene3D" id="3.60.9.10">
    <property type="entry name" value="Aldehyde ferredoxin oxidoreductase, N-terminal domain"/>
    <property type="match status" value="1"/>
</dbReference>
<evidence type="ECO:0000256" key="8">
    <source>
        <dbReference type="ARBA" id="ARBA00049934"/>
    </source>
</evidence>
<dbReference type="InterPro" id="IPR001203">
    <property type="entry name" value="OxRdtase_Ald_Fedxn_C"/>
</dbReference>
<dbReference type="Pfam" id="PF02730">
    <property type="entry name" value="AFOR_N"/>
    <property type="match status" value="1"/>
</dbReference>